<dbReference type="Pfam" id="PF00465">
    <property type="entry name" value="Fe-ADH"/>
    <property type="match status" value="1"/>
</dbReference>
<dbReference type="InterPro" id="IPR001670">
    <property type="entry name" value="ADH_Fe/GldA"/>
</dbReference>
<gene>
    <name evidence="4" type="ORF">ENU31_01545</name>
</gene>
<feature type="domain" description="Alcohol dehydrogenase iron-type/glycerol dehydrogenase GldA" evidence="2">
    <location>
        <begin position="17"/>
        <end position="182"/>
    </location>
</feature>
<reference evidence="4" key="1">
    <citation type="journal article" date="2020" name="mSystems">
        <title>Genome- and Community-Level Interaction Insights into Carbon Utilization and Element Cycling Functions of Hydrothermarchaeota in Hydrothermal Sediment.</title>
        <authorList>
            <person name="Zhou Z."/>
            <person name="Liu Y."/>
            <person name="Xu W."/>
            <person name="Pan J."/>
            <person name="Luo Z.H."/>
            <person name="Li M."/>
        </authorList>
    </citation>
    <scope>NUCLEOTIDE SEQUENCE [LARGE SCALE GENOMIC DNA]</scope>
    <source>
        <strain evidence="4">SpSt-658</strain>
    </source>
</reference>
<dbReference type="AlphaFoldDB" id="A0A7C4D3D9"/>
<dbReference type="Pfam" id="PF25137">
    <property type="entry name" value="ADH_Fe_C"/>
    <property type="match status" value="1"/>
</dbReference>
<feature type="domain" description="Fe-containing alcohol dehydrogenase-like C-terminal" evidence="3">
    <location>
        <begin position="194"/>
        <end position="387"/>
    </location>
</feature>
<accession>A0A7C4D3D9</accession>
<dbReference type="InterPro" id="IPR056798">
    <property type="entry name" value="ADH_Fe_C"/>
</dbReference>
<dbReference type="InterPro" id="IPR039697">
    <property type="entry name" value="Alcohol_dehydrogenase_Fe"/>
</dbReference>
<proteinExistence type="predicted"/>
<dbReference type="FunFam" id="3.40.50.1970:FF:000003">
    <property type="entry name" value="Alcohol dehydrogenase, iron-containing"/>
    <property type="match status" value="1"/>
</dbReference>
<protein>
    <submittedName>
        <fullName evidence="4">Iron-containing alcohol dehydrogenase</fullName>
    </submittedName>
</protein>
<dbReference type="Gene3D" id="1.20.1090.10">
    <property type="entry name" value="Dehydroquinate synthase-like - alpha domain"/>
    <property type="match status" value="1"/>
</dbReference>
<dbReference type="PROSITE" id="PS00913">
    <property type="entry name" value="ADH_IRON_1"/>
    <property type="match status" value="1"/>
</dbReference>
<dbReference type="SUPFAM" id="SSF56796">
    <property type="entry name" value="Dehydroquinate synthase-like"/>
    <property type="match status" value="1"/>
</dbReference>
<evidence type="ECO:0000256" key="1">
    <source>
        <dbReference type="ARBA" id="ARBA00023002"/>
    </source>
</evidence>
<dbReference type="PANTHER" id="PTHR11496">
    <property type="entry name" value="ALCOHOL DEHYDROGENASE"/>
    <property type="match status" value="1"/>
</dbReference>
<dbReference type="InterPro" id="IPR018211">
    <property type="entry name" value="ADH_Fe_CS"/>
</dbReference>
<dbReference type="PANTHER" id="PTHR11496:SF104">
    <property type="entry name" value="3-DEOXY-ALPHA-D-MANNO-OCTULOSONATE 8-OXIDASE"/>
    <property type="match status" value="1"/>
</dbReference>
<dbReference type="Gene3D" id="3.40.50.1970">
    <property type="match status" value="1"/>
</dbReference>
<dbReference type="EMBL" id="DTCA01000051">
    <property type="protein sequence ID" value="HGM07083.1"/>
    <property type="molecule type" value="Genomic_DNA"/>
</dbReference>
<evidence type="ECO:0000259" key="3">
    <source>
        <dbReference type="Pfam" id="PF25137"/>
    </source>
</evidence>
<evidence type="ECO:0000259" key="2">
    <source>
        <dbReference type="Pfam" id="PF00465"/>
    </source>
</evidence>
<sequence>MHIVELQRFNVRYGRTVVYFGPGAFKELESVINRYKRVYVITSRNAAKISRALDDILSILSSYSIEYEIFDKIKPNPMQYIIEQLAYELIEFNAEAVIGIGGGSVIDSAKIASALSICGGNVKDYIYGVRQICGARPIIAVNLTHGTGSEINRYAVVTIDSPKTKFGIASEYLYPLVSVNDPRYTLSLPQKQIIYTALDAFYHAYEAATGKNTSPFVLTLSEEITKHIVNWLPIAIKDPNNIEARYWLLYSSMLAGIAIDNSRAHVIHAIENVLSGINVDFPHGAGLAILGPQATVYIHRAVPEYSYRVLRYIDPSIRPLKDDAEKAGKAIAEFQQMLGFEEKLSDYGFKEEDADIVVDTVFKALGYSLRLAPFDVREDDIRNIYLKSI</sequence>
<name>A0A7C4D3D9_9CREN</name>
<evidence type="ECO:0000313" key="4">
    <source>
        <dbReference type="EMBL" id="HGM07083.1"/>
    </source>
</evidence>
<dbReference type="GO" id="GO:0046872">
    <property type="term" value="F:metal ion binding"/>
    <property type="evidence" value="ECO:0007669"/>
    <property type="project" value="InterPro"/>
</dbReference>
<organism evidence="4">
    <name type="scientific">Ignisphaera aggregans</name>
    <dbReference type="NCBI Taxonomy" id="334771"/>
    <lineage>
        <taxon>Archaea</taxon>
        <taxon>Thermoproteota</taxon>
        <taxon>Thermoprotei</taxon>
        <taxon>Desulfurococcales</taxon>
        <taxon>Desulfurococcaceae</taxon>
        <taxon>Ignisphaera</taxon>
    </lineage>
</organism>
<comment type="caution">
    <text evidence="4">The sequence shown here is derived from an EMBL/GenBank/DDBJ whole genome shotgun (WGS) entry which is preliminary data.</text>
</comment>
<dbReference type="GO" id="GO:0004022">
    <property type="term" value="F:alcohol dehydrogenase (NAD+) activity"/>
    <property type="evidence" value="ECO:0007669"/>
    <property type="project" value="TreeGrafter"/>
</dbReference>
<keyword evidence="1" id="KW-0560">Oxidoreductase</keyword>